<accession>A0A4Z0QHL2</accession>
<dbReference type="OrthoDB" id="5348860at2"/>
<sequence>MEWQRGRWNLYQSRRATYTGLTCHPCSAAMLLSTFLRPASALLLLSAVGCSFDLNERPNANNDATATTVPAATLQEVRWELVDLAGQPATAAEQTPYLVLQGGRARAEGRAGCNRFSGPYTLFTAGRLRLGPLVTTRSTCPDIQTEVSFLQALNQAQRYRISGNTLTLFTADTLGTPLARLKAVAE</sequence>
<comment type="caution">
    <text evidence="2">The sequence shown here is derived from an EMBL/GenBank/DDBJ whole genome shotgun (WGS) entry which is preliminary data.</text>
</comment>
<evidence type="ECO:0000259" key="1">
    <source>
        <dbReference type="Pfam" id="PF03724"/>
    </source>
</evidence>
<dbReference type="InterPro" id="IPR053147">
    <property type="entry name" value="Hsp_HslJ-like"/>
</dbReference>
<dbReference type="InterPro" id="IPR005184">
    <property type="entry name" value="DUF306_Meta_HslJ"/>
</dbReference>
<dbReference type="PANTHER" id="PTHR35535:SF1">
    <property type="entry name" value="HEAT SHOCK PROTEIN HSLJ"/>
    <property type="match status" value="1"/>
</dbReference>
<dbReference type="AlphaFoldDB" id="A0A4Z0QHL2"/>
<organism evidence="2 3">
    <name type="scientific">Hymenobacter metallicola</name>
    <dbReference type="NCBI Taxonomy" id="2563114"/>
    <lineage>
        <taxon>Bacteria</taxon>
        <taxon>Pseudomonadati</taxon>
        <taxon>Bacteroidota</taxon>
        <taxon>Cytophagia</taxon>
        <taxon>Cytophagales</taxon>
        <taxon>Hymenobacteraceae</taxon>
        <taxon>Hymenobacter</taxon>
    </lineage>
</organism>
<dbReference type="PANTHER" id="PTHR35535">
    <property type="entry name" value="HEAT SHOCK PROTEIN HSLJ"/>
    <property type="match status" value="1"/>
</dbReference>
<evidence type="ECO:0000313" key="3">
    <source>
        <dbReference type="Proteomes" id="UP000298471"/>
    </source>
</evidence>
<dbReference type="Proteomes" id="UP000298471">
    <property type="component" value="Unassembled WGS sequence"/>
</dbReference>
<dbReference type="Gene3D" id="2.40.128.270">
    <property type="match status" value="1"/>
</dbReference>
<gene>
    <name evidence="2" type="ORF">E5K02_01530</name>
</gene>
<keyword evidence="3" id="KW-1185">Reference proteome</keyword>
<reference evidence="2 3" key="1">
    <citation type="submission" date="2019-04" db="EMBL/GenBank/DDBJ databases">
        <authorList>
            <person name="Feng G."/>
            <person name="Zhang J."/>
            <person name="Zhu H."/>
        </authorList>
    </citation>
    <scope>NUCLEOTIDE SEQUENCE [LARGE SCALE GENOMIC DNA]</scope>
    <source>
        <strain evidence="2 3">9PBR-1</strain>
    </source>
</reference>
<proteinExistence type="predicted"/>
<dbReference type="InterPro" id="IPR038670">
    <property type="entry name" value="HslJ-like_sf"/>
</dbReference>
<evidence type="ECO:0000313" key="2">
    <source>
        <dbReference type="EMBL" id="TGE28172.1"/>
    </source>
</evidence>
<name>A0A4Z0QHL2_9BACT</name>
<feature type="domain" description="DUF306" evidence="1">
    <location>
        <begin position="72"/>
        <end position="173"/>
    </location>
</feature>
<protein>
    <submittedName>
        <fullName evidence="2">META domain-containing protein</fullName>
    </submittedName>
</protein>
<dbReference type="EMBL" id="SRMB01000001">
    <property type="protein sequence ID" value="TGE28172.1"/>
    <property type="molecule type" value="Genomic_DNA"/>
</dbReference>
<dbReference type="Pfam" id="PF03724">
    <property type="entry name" value="META"/>
    <property type="match status" value="1"/>
</dbReference>